<dbReference type="Pfam" id="PF13508">
    <property type="entry name" value="Acetyltransf_7"/>
    <property type="match status" value="1"/>
</dbReference>
<dbReference type="AlphaFoldDB" id="A0A4U1B5U0"/>
<gene>
    <name evidence="2" type="ORF">E8M12_09855</name>
</gene>
<dbReference type="OrthoDB" id="6400425at2"/>
<feature type="domain" description="N-acetyltransferase" evidence="1">
    <location>
        <begin position="3"/>
        <end position="138"/>
    </location>
</feature>
<proteinExistence type="predicted"/>
<evidence type="ECO:0000313" key="3">
    <source>
        <dbReference type="Proteomes" id="UP000307999"/>
    </source>
</evidence>
<dbReference type="InterPro" id="IPR000182">
    <property type="entry name" value="GNAT_dom"/>
</dbReference>
<dbReference type="EMBL" id="SWDB01000022">
    <property type="protein sequence ID" value="TKB45122.1"/>
    <property type="molecule type" value="Genomic_DNA"/>
</dbReference>
<sequence length="138" mass="16077">MTYSIETANKSDKKSIQRFYKQQSYSARFLGADVTYLVRENREIIASAIVSFQNSYPFLHALVVDKNFQGRGIAKTLLAKAKVHHPQLYCFCKNDLASFYQKKQFVIIDDASLPEELRQRYLAYGKKQQLVAMYYNNQ</sequence>
<dbReference type="PROSITE" id="PS51186">
    <property type="entry name" value="GNAT"/>
    <property type="match status" value="1"/>
</dbReference>
<keyword evidence="2" id="KW-0808">Transferase</keyword>
<organism evidence="2 3">
    <name type="scientific">Thalassotalea mangrovi</name>
    <dbReference type="NCBI Taxonomy" id="2572245"/>
    <lineage>
        <taxon>Bacteria</taxon>
        <taxon>Pseudomonadati</taxon>
        <taxon>Pseudomonadota</taxon>
        <taxon>Gammaproteobacteria</taxon>
        <taxon>Alteromonadales</taxon>
        <taxon>Colwelliaceae</taxon>
        <taxon>Thalassotalea</taxon>
    </lineage>
</organism>
<dbReference type="InterPro" id="IPR016181">
    <property type="entry name" value="Acyl_CoA_acyltransferase"/>
</dbReference>
<accession>A0A4U1B5U0</accession>
<keyword evidence="3" id="KW-1185">Reference proteome</keyword>
<dbReference type="SUPFAM" id="SSF55729">
    <property type="entry name" value="Acyl-CoA N-acyltransferases (Nat)"/>
    <property type="match status" value="1"/>
</dbReference>
<dbReference type="Proteomes" id="UP000307999">
    <property type="component" value="Unassembled WGS sequence"/>
</dbReference>
<evidence type="ECO:0000259" key="1">
    <source>
        <dbReference type="PROSITE" id="PS51186"/>
    </source>
</evidence>
<dbReference type="GO" id="GO:0016747">
    <property type="term" value="F:acyltransferase activity, transferring groups other than amino-acyl groups"/>
    <property type="evidence" value="ECO:0007669"/>
    <property type="project" value="InterPro"/>
</dbReference>
<dbReference type="CDD" id="cd04301">
    <property type="entry name" value="NAT_SF"/>
    <property type="match status" value="1"/>
</dbReference>
<dbReference type="RefSeq" id="WP_136735980.1">
    <property type="nucleotide sequence ID" value="NZ_SWDB01000022.1"/>
</dbReference>
<protein>
    <submittedName>
        <fullName evidence="2">GNAT family N-acetyltransferase</fullName>
    </submittedName>
</protein>
<dbReference type="Gene3D" id="3.40.630.30">
    <property type="match status" value="1"/>
</dbReference>
<comment type="caution">
    <text evidence="2">The sequence shown here is derived from an EMBL/GenBank/DDBJ whole genome shotgun (WGS) entry which is preliminary data.</text>
</comment>
<name>A0A4U1B5U0_9GAMM</name>
<evidence type="ECO:0000313" key="2">
    <source>
        <dbReference type="EMBL" id="TKB45122.1"/>
    </source>
</evidence>
<reference evidence="2 3" key="1">
    <citation type="submission" date="2019-04" db="EMBL/GenBank/DDBJ databases">
        <title>Thalassotalea guangxiensis sp. nov., isolated from sediment of the coastal wetland.</title>
        <authorList>
            <person name="Zheng S."/>
            <person name="Zhang D."/>
        </authorList>
    </citation>
    <scope>NUCLEOTIDE SEQUENCE [LARGE SCALE GENOMIC DNA]</scope>
    <source>
        <strain evidence="2 3">ZS-4</strain>
    </source>
</reference>